<evidence type="ECO:0000313" key="2">
    <source>
        <dbReference type="Proteomes" id="UP000464186"/>
    </source>
</evidence>
<gene>
    <name evidence="1" type="ORF">GU243_23270</name>
</gene>
<organism evidence="1 2">
    <name type="scientific">Pseudarthrobacter psychrotolerans</name>
    <dbReference type="NCBI Taxonomy" id="2697569"/>
    <lineage>
        <taxon>Bacteria</taxon>
        <taxon>Bacillati</taxon>
        <taxon>Actinomycetota</taxon>
        <taxon>Actinomycetes</taxon>
        <taxon>Micrococcales</taxon>
        <taxon>Micrococcaceae</taxon>
        <taxon>Pseudarthrobacter</taxon>
    </lineage>
</organism>
<reference evidence="1 2" key="1">
    <citation type="submission" date="2020-01" db="EMBL/GenBank/DDBJ databases">
        <title>Pseudarthrobacter psychrotolerans sp. nov., isolated from antarctic soil.</title>
        <authorList>
            <person name="Shin Y."/>
            <person name="Park W."/>
        </authorList>
    </citation>
    <scope>NUCLEOTIDE SEQUENCE [LARGE SCALE GENOMIC DNA]</scope>
    <source>
        <strain evidence="1 2">YJ56</strain>
    </source>
</reference>
<dbReference type="AlphaFoldDB" id="A0A6P1NQT3"/>
<dbReference type="Proteomes" id="UP000464186">
    <property type="component" value="Chromosome"/>
</dbReference>
<evidence type="ECO:0000313" key="1">
    <source>
        <dbReference type="EMBL" id="QHK22099.1"/>
    </source>
</evidence>
<sequence>MNILAGFGLGQDVDDVVADTAESALKASGSFDPELGHVQGWVLDRQAPGL</sequence>
<accession>A0A6P1NQT3</accession>
<dbReference type="EMBL" id="CP047898">
    <property type="protein sequence ID" value="QHK22099.1"/>
    <property type="molecule type" value="Genomic_DNA"/>
</dbReference>
<name>A0A6P1NQT3_9MICC</name>
<proteinExistence type="predicted"/>
<keyword evidence="2" id="KW-1185">Reference proteome</keyword>
<protein>
    <submittedName>
        <fullName evidence="1">Uncharacterized protein</fullName>
    </submittedName>
</protein>
<dbReference type="KEGG" id="psey:GU243_23270"/>